<dbReference type="RefSeq" id="WP_130264919.1">
    <property type="nucleotide sequence ID" value="NZ_CP035952.1"/>
</dbReference>
<dbReference type="PANTHER" id="PTHR43646">
    <property type="entry name" value="GLYCOSYLTRANSFERASE"/>
    <property type="match status" value="1"/>
</dbReference>
<name>A0A411MJT3_9PSED</name>
<keyword evidence="5 8" id="KW-0808">Transferase</keyword>
<evidence type="ECO:0000313" key="9">
    <source>
        <dbReference type="Proteomes" id="UP000291130"/>
    </source>
</evidence>
<evidence type="ECO:0000313" key="8">
    <source>
        <dbReference type="EMBL" id="QBF27055.1"/>
    </source>
</evidence>
<evidence type="ECO:0000256" key="6">
    <source>
        <dbReference type="ARBA" id="ARBA00023136"/>
    </source>
</evidence>
<gene>
    <name evidence="8" type="ORF">EXN22_15645</name>
</gene>
<keyword evidence="6" id="KW-0472">Membrane</keyword>
<protein>
    <submittedName>
        <fullName evidence="8">Glycosyltransferase</fullName>
    </submittedName>
</protein>
<dbReference type="InterPro" id="IPR029044">
    <property type="entry name" value="Nucleotide-diphossugar_trans"/>
</dbReference>
<keyword evidence="3" id="KW-0997">Cell inner membrane</keyword>
<dbReference type="OrthoDB" id="9777873at2"/>
<sequence>MIAVIVPAHNEEQLLGCCLRALGRAAKTLSTLGEEVQTVVVLDACHDGSEAIARAYGVEVVKVQAHNVGHARRAGAALMLERGARWLAFTDADSCVPTDWLLCQLACAADAVCGTVHVESWQAHQDATLRERYLAHYQAREGHRHVHGANLGICARAYAKVGGFQALPLHEDVQLVYDLQQSGAHIVWTARNSVSTSSRRDCRVRGGFGDFLNNLDDPPPA</sequence>
<feature type="domain" description="Glycosyltransferase 2-like" evidence="7">
    <location>
        <begin position="4"/>
        <end position="131"/>
    </location>
</feature>
<evidence type="ECO:0000259" key="7">
    <source>
        <dbReference type="Pfam" id="PF00535"/>
    </source>
</evidence>
<keyword evidence="2" id="KW-1003">Cell membrane</keyword>
<proteinExistence type="predicted"/>
<keyword evidence="9" id="KW-1185">Reference proteome</keyword>
<evidence type="ECO:0000256" key="4">
    <source>
        <dbReference type="ARBA" id="ARBA00022676"/>
    </source>
</evidence>
<evidence type="ECO:0000256" key="2">
    <source>
        <dbReference type="ARBA" id="ARBA00022475"/>
    </source>
</evidence>
<dbReference type="InterPro" id="IPR001173">
    <property type="entry name" value="Glyco_trans_2-like"/>
</dbReference>
<dbReference type="PANTHER" id="PTHR43646:SF2">
    <property type="entry name" value="GLYCOSYLTRANSFERASE 2-LIKE DOMAIN-CONTAINING PROTEIN"/>
    <property type="match status" value="1"/>
</dbReference>
<organism evidence="8 9">
    <name type="scientific">Pseudomonas tructae</name>
    <dbReference type="NCBI Taxonomy" id="2518644"/>
    <lineage>
        <taxon>Bacteria</taxon>
        <taxon>Pseudomonadati</taxon>
        <taxon>Pseudomonadota</taxon>
        <taxon>Gammaproteobacteria</taxon>
        <taxon>Pseudomonadales</taxon>
        <taxon>Pseudomonadaceae</taxon>
        <taxon>Pseudomonas</taxon>
    </lineage>
</organism>
<dbReference type="SUPFAM" id="SSF53448">
    <property type="entry name" value="Nucleotide-diphospho-sugar transferases"/>
    <property type="match status" value="1"/>
</dbReference>
<dbReference type="AlphaFoldDB" id="A0A411MJT3"/>
<dbReference type="Proteomes" id="UP000291130">
    <property type="component" value="Chromosome"/>
</dbReference>
<evidence type="ECO:0000256" key="5">
    <source>
        <dbReference type="ARBA" id="ARBA00022679"/>
    </source>
</evidence>
<evidence type="ECO:0000256" key="1">
    <source>
        <dbReference type="ARBA" id="ARBA00004236"/>
    </source>
</evidence>
<dbReference type="KEGG" id="ptk:EXN22_15645"/>
<keyword evidence="4" id="KW-0328">Glycosyltransferase</keyword>
<dbReference type="Pfam" id="PF00535">
    <property type="entry name" value="Glycos_transf_2"/>
    <property type="match status" value="1"/>
</dbReference>
<dbReference type="GO" id="GO:0005886">
    <property type="term" value="C:plasma membrane"/>
    <property type="evidence" value="ECO:0007669"/>
    <property type="project" value="UniProtKB-SubCell"/>
</dbReference>
<comment type="subcellular location">
    <subcellularLocation>
        <location evidence="1">Cell membrane</location>
    </subcellularLocation>
</comment>
<accession>A0A411MJT3</accession>
<dbReference type="Gene3D" id="3.90.550.10">
    <property type="entry name" value="Spore Coat Polysaccharide Biosynthesis Protein SpsA, Chain A"/>
    <property type="match status" value="1"/>
</dbReference>
<dbReference type="GO" id="GO:0016757">
    <property type="term" value="F:glycosyltransferase activity"/>
    <property type="evidence" value="ECO:0007669"/>
    <property type="project" value="UniProtKB-KW"/>
</dbReference>
<evidence type="ECO:0000256" key="3">
    <source>
        <dbReference type="ARBA" id="ARBA00022519"/>
    </source>
</evidence>
<dbReference type="EMBL" id="CP035952">
    <property type="protein sequence ID" value="QBF27055.1"/>
    <property type="molecule type" value="Genomic_DNA"/>
</dbReference>
<reference evidence="8 9" key="1">
    <citation type="submission" date="2019-02" db="EMBL/GenBank/DDBJ databases">
        <title>Complete genome sequence of Pseudomonas sp. SNU WT1 isolated from rainbow trout.</title>
        <authorList>
            <person name="Oh W.T."/>
            <person name="Park S.C."/>
        </authorList>
    </citation>
    <scope>NUCLEOTIDE SEQUENCE [LARGE SCALE GENOMIC DNA]</scope>
    <source>
        <strain evidence="8 9">SNU WT1</strain>
    </source>
</reference>